<dbReference type="InterPro" id="IPR050208">
    <property type="entry name" value="MHC_class-I_related"/>
</dbReference>
<reference evidence="6" key="3">
    <citation type="submission" date="2025-09" db="UniProtKB">
        <authorList>
            <consortium name="Ensembl"/>
        </authorList>
    </citation>
    <scope>IDENTIFICATION</scope>
</reference>
<dbReference type="Bgee" id="ENSMODG00000011414">
    <property type="expression patterns" value="Expressed in liver and 2 other cell types or tissues"/>
</dbReference>
<reference evidence="6 7" key="1">
    <citation type="journal article" date="2007" name="Nature">
        <title>Genome of the marsupial Monodelphis domestica reveals innovation in non-coding sequences.</title>
        <authorList>
            <person name="Mikkelsen T.S."/>
            <person name="Wakefield M.J."/>
            <person name="Aken B."/>
            <person name="Amemiya C.T."/>
            <person name="Chang J.L."/>
            <person name="Duke S."/>
            <person name="Garber M."/>
            <person name="Gentles A.J."/>
            <person name="Goodstadt L."/>
            <person name="Heger A."/>
            <person name="Jurka J."/>
            <person name="Kamal M."/>
            <person name="Mauceli E."/>
            <person name="Searle S.M."/>
            <person name="Sharpe T."/>
            <person name="Baker M.L."/>
            <person name="Batzer M.A."/>
            <person name="Benos P.V."/>
            <person name="Belov K."/>
            <person name="Clamp M."/>
            <person name="Cook A."/>
            <person name="Cuff J."/>
            <person name="Das R."/>
            <person name="Davidow L."/>
            <person name="Deakin J.E."/>
            <person name="Fazzari M.J."/>
            <person name="Glass J.L."/>
            <person name="Grabherr M."/>
            <person name="Greally J.M."/>
            <person name="Gu W."/>
            <person name="Hore T.A."/>
            <person name="Huttley G.A."/>
            <person name="Kleber M."/>
            <person name="Jirtle R.L."/>
            <person name="Koina E."/>
            <person name="Lee J.T."/>
            <person name="Mahony S."/>
            <person name="Marra M.A."/>
            <person name="Miller R.D."/>
            <person name="Nicholls R.D."/>
            <person name="Oda M."/>
            <person name="Papenfuss A.T."/>
            <person name="Parra Z.E."/>
            <person name="Pollock D.D."/>
            <person name="Ray D.A."/>
            <person name="Schein J.E."/>
            <person name="Speed T.P."/>
            <person name="Thompson K."/>
            <person name="VandeBerg J.L."/>
            <person name="Wade C.M."/>
            <person name="Walker J.A."/>
            <person name="Waters P.D."/>
            <person name="Webber C."/>
            <person name="Weidman J.R."/>
            <person name="Xie X."/>
            <person name="Zody M.C."/>
            <person name="Baldwin J."/>
            <person name="Abdouelleil A."/>
            <person name="Abdulkadir J."/>
            <person name="Abebe A."/>
            <person name="Abera B."/>
            <person name="Abreu J."/>
            <person name="Acer S.C."/>
            <person name="Aftuck L."/>
            <person name="Alexander A."/>
            <person name="An P."/>
            <person name="Anderson E."/>
            <person name="Anderson S."/>
            <person name="Arachi H."/>
            <person name="Azer M."/>
            <person name="Bachantsang P."/>
            <person name="Barry A."/>
            <person name="Bayul T."/>
            <person name="Berlin A."/>
            <person name="Bessette D."/>
            <person name="Bloom T."/>
            <person name="Bloom T."/>
            <person name="Boguslavskiy L."/>
            <person name="Bonnet C."/>
            <person name="Boukhgalter B."/>
            <person name="Bourzgui I."/>
            <person name="Brown A."/>
            <person name="Cahill P."/>
            <person name="Channer S."/>
            <person name="Cheshatsang Y."/>
            <person name="Chuda L."/>
            <person name="Citroen M."/>
            <person name="Collymore A."/>
            <person name="Cooke P."/>
            <person name="Costello M."/>
            <person name="D'Aco K."/>
            <person name="Daza R."/>
            <person name="De Haan G."/>
            <person name="DeGray S."/>
            <person name="DeMaso C."/>
            <person name="Dhargay N."/>
            <person name="Dooley K."/>
            <person name="Dooley E."/>
            <person name="Doricent M."/>
            <person name="Dorje P."/>
            <person name="Dorjee K."/>
            <person name="Dupes A."/>
            <person name="Elong R."/>
            <person name="Falk J."/>
            <person name="Farina A."/>
            <person name="Faro S."/>
            <person name="Ferguson D."/>
            <person name="Fisher S."/>
            <person name="Foley C.D."/>
            <person name="Franke A."/>
            <person name="Friedrich D."/>
            <person name="Gadbois L."/>
            <person name="Gearin G."/>
            <person name="Gearin C.R."/>
            <person name="Giannoukos G."/>
            <person name="Goode T."/>
            <person name="Graham J."/>
            <person name="Grandbois E."/>
            <person name="Grewal S."/>
            <person name="Gyaltsen K."/>
            <person name="Hafez N."/>
            <person name="Hagos B."/>
            <person name="Hall J."/>
            <person name="Henson C."/>
            <person name="Hollinger A."/>
            <person name="Honan T."/>
            <person name="Huard M.D."/>
            <person name="Hughes L."/>
            <person name="Hurhula B."/>
            <person name="Husby M.E."/>
            <person name="Kamat A."/>
            <person name="Kanga B."/>
            <person name="Kashin S."/>
            <person name="Khazanovich D."/>
            <person name="Kisner P."/>
            <person name="Lance K."/>
            <person name="Lara M."/>
            <person name="Lee W."/>
            <person name="Lennon N."/>
            <person name="Letendre F."/>
            <person name="LeVine R."/>
            <person name="Lipovsky A."/>
            <person name="Liu X."/>
            <person name="Liu J."/>
            <person name="Liu S."/>
            <person name="Lokyitsang T."/>
            <person name="Lokyitsang Y."/>
            <person name="Lubonja R."/>
            <person name="Lui A."/>
            <person name="MacDonald P."/>
            <person name="Magnisalis V."/>
            <person name="Maru K."/>
            <person name="Matthews C."/>
            <person name="McCusker W."/>
            <person name="McDonough S."/>
            <person name="Mehta T."/>
            <person name="Meldrim J."/>
            <person name="Meneus L."/>
            <person name="Mihai O."/>
            <person name="Mihalev A."/>
            <person name="Mihova T."/>
            <person name="Mittelman R."/>
            <person name="Mlenga V."/>
            <person name="Montmayeur A."/>
            <person name="Mulrain L."/>
            <person name="Navidi A."/>
            <person name="Naylor J."/>
            <person name="Negash T."/>
            <person name="Nguyen T."/>
            <person name="Nguyen N."/>
            <person name="Nicol R."/>
            <person name="Norbu C."/>
            <person name="Norbu N."/>
            <person name="Novod N."/>
            <person name="O'Neill B."/>
            <person name="Osman S."/>
            <person name="Markiewicz E."/>
            <person name="Oyono O.L."/>
            <person name="Patti C."/>
            <person name="Phunkhang P."/>
            <person name="Pierre F."/>
            <person name="Priest M."/>
            <person name="Raghuraman S."/>
            <person name="Rege F."/>
            <person name="Reyes R."/>
            <person name="Rise C."/>
            <person name="Rogov P."/>
            <person name="Ross K."/>
            <person name="Ryan E."/>
            <person name="Settipalli S."/>
            <person name="Shea T."/>
            <person name="Sherpa N."/>
            <person name="Shi L."/>
            <person name="Shih D."/>
            <person name="Sparrow T."/>
            <person name="Spaulding J."/>
            <person name="Stalker J."/>
            <person name="Stange-Thomann N."/>
            <person name="Stavropoulos S."/>
            <person name="Stone C."/>
            <person name="Strader C."/>
            <person name="Tesfaye S."/>
            <person name="Thomson T."/>
            <person name="Thoulutsang Y."/>
            <person name="Thoulutsang D."/>
            <person name="Topham K."/>
            <person name="Topping I."/>
            <person name="Tsamla T."/>
            <person name="Vassiliev H."/>
            <person name="Vo A."/>
            <person name="Wangchuk T."/>
            <person name="Wangdi T."/>
            <person name="Weiand M."/>
            <person name="Wilkinson J."/>
            <person name="Wilson A."/>
            <person name="Yadav S."/>
            <person name="Young G."/>
            <person name="Yu Q."/>
            <person name="Zembek L."/>
            <person name="Zhong D."/>
            <person name="Zimmer A."/>
            <person name="Zwirko Z."/>
            <person name="Jaffe D.B."/>
            <person name="Alvarez P."/>
            <person name="Brockman W."/>
            <person name="Butler J."/>
            <person name="Chin C."/>
            <person name="Gnerre S."/>
            <person name="MacCallum I."/>
            <person name="Graves J.A."/>
            <person name="Ponting C.P."/>
            <person name="Breen M."/>
            <person name="Samollow P.B."/>
            <person name="Lander E.S."/>
            <person name="Lindblad-Toh K."/>
        </authorList>
    </citation>
    <scope>NUCLEOTIDE SEQUENCE [LARGE SCALE GENOMIC DNA]</scope>
</reference>
<sequence>METQWKKLSLLWLLILGIFAQRKTQAAYHKHEMKFTAVGTSKGLLDLIGVAFIDGIQWASYYKSSQKIVVKPTHIYEALGENFLKDMDNEMKDQERGYHHFIQYLTRNDKTESNHTMQLYLDCELDEDTHLSSLVKYGFDGEDFIEIDEHGKWKVLHPWAHSFEDFYEGPDVAKLLNKRYCIGAMLKILQKSSMKESLPPEVYVSRQEFPNGTISFSCTATGFYSQSILMHWKKGVDEAILGKESSSNILPNYDDTFYCRISLEIQPGDSGTGYACVVNHSHLETPTVYPVPEKPSEGNIWVIVLSILLAAILMISCFVIFKKWRKTYSSLHC</sequence>
<dbReference type="GeneID" id="103094634"/>
<proteinExistence type="predicted"/>
<dbReference type="InterPro" id="IPR037055">
    <property type="entry name" value="MHC_I-like_Ag-recog_sf"/>
</dbReference>
<feature type="domain" description="MHC class I-like antigen recognition-like" evidence="4">
    <location>
        <begin position="42"/>
        <end position="191"/>
    </location>
</feature>
<dbReference type="InterPro" id="IPR011161">
    <property type="entry name" value="MHC_I-like_Ag-recog"/>
</dbReference>
<dbReference type="KEGG" id="mdo:103094634"/>
<dbReference type="Ensembl" id="ENSMODT00000014536.3">
    <property type="protein sequence ID" value="ENSMODP00000014272.3"/>
    <property type="gene ID" value="ENSMODG00000011414.3"/>
</dbReference>
<evidence type="ECO:0000256" key="3">
    <source>
        <dbReference type="SAM" id="SignalP"/>
    </source>
</evidence>
<dbReference type="InterPro" id="IPR003597">
    <property type="entry name" value="Ig_C1-set"/>
</dbReference>
<dbReference type="STRING" id="13616.ENSMODP00000014272"/>
<evidence type="ECO:0000259" key="4">
    <source>
        <dbReference type="Pfam" id="PF00129"/>
    </source>
</evidence>
<keyword evidence="3" id="KW-0732">Signal</keyword>
<feature type="domain" description="Immunoglobulin C1-set" evidence="5">
    <location>
        <begin position="211"/>
        <end position="282"/>
    </location>
</feature>
<feature type="signal peptide" evidence="3">
    <location>
        <begin position="1"/>
        <end position="20"/>
    </location>
</feature>
<dbReference type="InParanoid" id="F6RL31"/>
<dbReference type="GO" id="GO:0006955">
    <property type="term" value="P:immune response"/>
    <property type="evidence" value="ECO:0000318"/>
    <property type="project" value="GO_Central"/>
</dbReference>
<name>F6RL31_MONDO</name>
<dbReference type="eggNOG" id="ENOG502SMNW">
    <property type="taxonomic scope" value="Eukaryota"/>
</dbReference>
<keyword evidence="2" id="KW-0812">Transmembrane</keyword>
<feature type="chain" id="PRO_5023865941" evidence="3">
    <location>
        <begin position="21"/>
        <end position="333"/>
    </location>
</feature>
<evidence type="ECO:0000256" key="1">
    <source>
        <dbReference type="ARBA" id="ARBA00023180"/>
    </source>
</evidence>
<evidence type="ECO:0000256" key="2">
    <source>
        <dbReference type="SAM" id="Phobius"/>
    </source>
</evidence>
<dbReference type="InterPro" id="IPR003006">
    <property type="entry name" value="Ig/MHC_CS"/>
</dbReference>
<feature type="transmembrane region" description="Helical" evidence="2">
    <location>
        <begin position="300"/>
        <end position="321"/>
    </location>
</feature>
<dbReference type="SUPFAM" id="SSF48726">
    <property type="entry name" value="Immunoglobulin"/>
    <property type="match status" value="1"/>
</dbReference>
<keyword evidence="2" id="KW-0472">Membrane</keyword>
<dbReference type="PANTHER" id="PTHR16675">
    <property type="entry name" value="MHC CLASS I-RELATED"/>
    <property type="match status" value="1"/>
</dbReference>
<dbReference type="Gene3D" id="2.60.40.10">
    <property type="entry name" value="Immunoglobulins"/>
    <property type="match status" value="1"/>
</dbReference>
<dbReference type="GO" id="GO:0005615">
    <property type="term" value="C:extracellular space"/>
    <property type="evidence" value="ECO:0000318"/>
    <property type="project" value="GO_Central"/>
</dbReference>
<dbReference type="InterPro" id="IPR011162">
    <property type="entry name" value="MHC_I/II-like_Ag-recog"/>
</dbReference>
<evidence type="ECO:0000259" key="5">
    <source>
        <dbReference type="Pfam" id="PF07654"/>
    </source>
</evidence>
<dbReference type="OMA" id="THREIAF"/>
<evidence type="ECO:0000313" key="6">
    <source>
        <dbReference type="Ensembl" id="ENSMODP00000014272.3"/>
    </source>
</evidence>
<dbReference type="SUPFAM" id="SSF54452">
    <property type="entry name" value="MHC antigen-recognition domain"/>
    <property type="match status" value="1"/>
</dbReference>
<keyword evidence="2" id="KW-1133">Transmembrane helix</keyword>
<dbReference type="InterPro" id="IPR036179">
    <property type="entry name" value="Ig-like_dom_sf"/>
</dbReference>
<dbReference type="GeneTree" id="ENSGT01120000271825"/>
<keyword evidence="1" id="KW-0325">Glycoprotein</keyword>
<dbReference type="PANTHER" id="PTHR16675:SF67">
    <property type="entry name" value="IG-LIKE DOMAIN-CONTAINING PROTEIN"/>
    <property type="match status" value="1"/>
</dbReference>
<dbReference type="InterPro" id="IPR013783">
    <property type="entry name" value="Ig-like_fold"/>
</dbReference>
<dbReference type="Gene3D" id="3.30.500.10">
    <property type="entry name" value="MHC class I-like antigen recognition-like"/>
    <property type="match status" value="1"/>
</dbReference>
<keyword evidence="7" id="KW-1185">Reference proteome</keyword>
<organism evidence="6 7">
    <name type="scientific">Monodelphis domestica</name>
    <name type="common">Gray short-tailed opossum</name>
    <dbReference type="NCBI Taxonomy" id="13616"/>
    <lineage>
        <taxon>Eukaryota</taxon>
        <taxon>Metazoa</taxon>
        <taxon>Chordata</taxon>
        <taxon>Craniata</taxon>
        <taxon>Vertebrata</taxon>
        <taxon>Euteleostomi</taxon>
        <taxon>Mammalia</taxon>
        <taxon>Metatheria</taxon>
        <taxon>Didelphimorphia</taxon>
        <taxon>Didelphidae</taxon>
        <taxon>Monodelphis</taxon>
    </lineage>
</organism>
<evidence type="ECO:0000313" key="7">
    <source>
        <dbReference type="Proteomes" id="UP000002280"/>
    </source>
</evidence>
<dbReference type="HOGENOM" id="CLU_047501_5_0_1"/>
<protein>
    <submittedName>
        <fullName evidence="6">Major histocompatibility complex class I-related gene protein-like</fullName>
    </submittedName>
</protein>
<dbReference type="Pfam" id="PF07654">
    <property type="entry name" value="C1-set"/>
    <property type="match status" value="1"/>
</dbReference>
<reference evidence="6" key="2">
    <citation type="submission" date="2025-08" db="UniProtKB">
        <authorList>
            <consortium name="Ensembl"/>
        </authorList>
    </citation>
    <scope>IDENTIFICATION</scope>
</reference>
<accession>F6RL31</accession>
<dbReference type="Pfam" id="PF00129">
    <property type="entry name" value="MHC_I"/>
    <property type="match status" value="1"/>
</dbReference>
<dbReference type="PROSITE" id="PS00290">
    <property type="entry name" value="IG_MHC"/>
    <property type="match status" value="1"/>
</dbReference>
<dbReference type="AlphaFoldDB" id="F6RL31"/>
<dbReference type="Proteomes" id="UP000002280">
    <property type="component" value="Chromosome 1"/>
</dbReference>
<dbReference type="GO" id="GO:0009897">
    <property type="term" value="C:external side of plasma membrane"/>
    <property type="evidence" value="ECO:0000318"/>
    <property type="project" value="GO_Central"/>
</dbReference>
<dbReference type="FunFam" id="2.60.40.10:FF:002056">
    <property type="entry name" value="MHC class I antigen"/>
    <property type="match status" value="1"/>
</dbReference>
<dbReference type="OrthoDB" id="8890485at2759"/>